<dbReference type="EMBL" id="RKRG01000002">
    <property type="protein sequence ID" value="RPF51741.1"/>
    <property type="molecule type" value="Genomic_DNA"/>
</dbReference>
<dbReference type="InterPro" id="IPR052942">
    <property type="entry name" value="LPS_cholinephosphotransferase"/>
</dbReference>
<dbReference type="Proteomes" id="UP000271783">
    <property type="component" value="Unassembled WGS sequence"/>
</dbReference>
<dbReference type="InterPro" id="IPR007074">
    <property type="entry name" value="LicD/FKTN/FKRP_NTP_transf"/>
</dbReference>
<name>A0A3N5C5U7_9EURY</name>
<keyword evidence="2" id="KW-0808">Transferase</keyword>
<organism evidence="2 3">
    <name type="scientific">Methanobrevibacter gottschalkii DSM 11977</name>
    <dbReference type="NCBI Taxonomy" id="1122229"/>
    <lineage>
        <taxon>Archaea</taxon>
        <taxon>Methanobacteriati</taxon>
        <taxon>Methanobacteriota</taxon>
        <taxon>Methanomada group</taxon>
        <taxon>Methanobacteria</taxon>
        <taxon>Methanobacteriales</taxon>
        <taxon>Methanobacteriaceae</taxon>
        <taxon>Methanobrevibacter</taxon>
    </lineage>
</organism>
<keyword evidence="3" id="KW-1185">Reference proteome</keyword>
<gene>
    <name evidence="2" type="ORF">EDC42_1076</name>
</gene>
<proteinExistence type="predicted"/>
<comment type="caution">
    <text evidence="2">The sequence shown here is derived from an EMBL/GenBank/DDBJ whole genome shotgun (WGS) entry which is preliminary data.</text>
</comment>
<dbReference type="PANTHER" id="PTHR43404">
    <property type="entry name" value="LIPOPOLYSACCHARIDE CHOLINEPHOSPHOTRANSFERASE LICD"/>
    <property type="match status" value="1"/>
</dbReference>
<evidence type="ECO:0000313" key="3">
    <source>
        <dbReference type="Proteomes" id="UP000271783"/>
    </source>
</evidence>
<dbReference type="GO" id="GO:0016740">
    <property type="term" value="F:transferase activity"/>
    <property type="evidence" value="ECO:0007669"/>
    <property type="project" value="UniProtKB-KW"/>
</dbReference>
<dbReference type="Pfam" id="PF04991">
    <property type="entry name" value="LicD"/>
    <property type="match status" value="1"/>
</dbReference>
<accession>A0A3N5C5U7</accession>
<protein>
    <submittedName>
        <fullName evidence="2">Lipopolysaccharide cholinephosphotransferase</fullName>
    </submittedName>
</protein>
<feature type="domain" description="LicD/FKTN/FKRP nucleotidyltransferase" evidence="1">
    <location>
        <begin position="30"/>
        <end position="253"/>
    </location>
</feature>
<dbReference type="RefSeq" id="WP_069574491.1">
    <property type="nucleotide sequence ID" value="NZ_RKRG01000002.1"/>
</dbReference>
<dbReference type="AlphaFoldDB" id="A0A3N5C5U7"/>
<evidence type="ECO:0000259" key="1">
    <source>
        <dbReference type="Pfam" id="PF04991"/>
    </source>
</evidence>
<dbReference type="PANTHER" id="PTHR43404:SF2">
    <property type="entry name" value="LIPOPOLYSACCHARIDE CHOLINEPHOSPHOTRANSFERASE LICD"/>
    <property type="match status" value="1"/>
</dbReference>
<evidence type="ECO:0000313" key="2">
    <source>
        <dbReference type="EMBL" id="RPF51741.1"/>
    </source>
</evidence>
<reference evidence="2 3" key="1">
    <citation type="submission" date="2018-11" db="EMBL/GenBank/DDBJ databases">
        <title>Genomic Encyclopedia of Type Strains, Phase IV (KMG-IV): sequencing the most valuable type-strain genomes for metagenomic binning, comparative biology and taxonomic classification.</title>
        <authorList>
            <person name="Goeker M."/>
        </authorList>
    </citation>
    <scope>NUCLEOTIDE SEQUENCE [LARGE SCALE GENOMIC DNA]</scope>
    <source>
        <strain evidence="2 3">DSM 11977</strain>
    </source>
</reference>
<sequence>MFRTKRYDDETLKHLQKVQMCILKYFIKLCEENDLTYFIYGGSLLGTIRHKGFIPWDDDIDVIMFREEFEKLNKIIEKDIDDKYRFINVLNEETYHYTWGRLMLKNTVINEWWADQVDYTQNIFIDVFILDNIPNNSFKRFIHKWVSFSLNQLTMYAFIKYDNQSKLKKILQQTIHYLIKIIPISAYGIKKRCVNSYRKYQNDDCDDICDFPAICQMPIYHKTDWLPPKKAQFEDIEVNIPNNYDKVLTRTYGNYMALPPEESKWSPAPDEIDFGEY</sequence>
<dbReference type="GO" id="GO:0009100">
    <property type="term" value="P:glycoprotein metabolic process"/>
    <property type="evidence" value="ECO:0007669"/>
    <property type="project" value="UniProtKB-ARBA"/>
</dbReference>